<evidence type="ECO:0000256" key="8">
    <source>
        <dbReference type="ARBA" id="ARBA00043962"/>
    </source>
</evidence>
<dbReference type="HOGENOM" id="CLU_025866_0_0_1"/>
<dbReference type="InterPro" id="IPR045175">
    <property type="entry name" value="M28_fam"/>
</dbReference>
<dbReference type="FunFam" id="3.40.630.10:FF:000042">
    <property type="entry name" value="Peptide hydrolase"/>
    <property type="match status" value="1"/>
</dbReference>
<dbReference type="Proteomes" id="UP000053664">
    <property type="component" value="Unassembled WGS sequence"/>
</dbReference>
<organism evidence="11 12">
    <name type="scientific">Pseudozyma flocculosa PF-1</name>
    <dbReference type="NCBI Taxonomy" id="1277687"/>
    <lineage>
        <taxon>Eukaryota</taxon>
        <taxon>Fungi</taxon>
        <taxon>Dikarya</taxon>
        <taxon>Basidiomycota</taxon>
        <taxon>Ustilaginomycotina</taxon>
        <taxon>Ustilaginomycetes</taxon>
        <taxon>Ustilaginales</taxon>
        <taxon>Ustilaginaceae</taxon>
        <taxon>Pseudozyma</taxon>
    </lineage>
</organism>
<evidence type="ECO:0000256" key="5">
    <source>
        <dbReference type="ARBA" id="ARBA00022729"/>
    </source>
</evidence>
<dbReference type="RefSeq" id="XP_007879106.1">
    <property type="nucleotide sequence ID" value="XM_007880915.1"/>
</dbReference>
<dbReference type="KEGG" id="pfp:PFL1_03398"/>
<evidence type="ECO:0000256" key="3">
    <source>
        <dbReference type="ARBA" id="ARBA00022670"/>
    </source>
</evidence>
<protein>
    <recommendedName>
        <fullName evidence="9">Peptide hydrolase</fullName>
        <ecNumber evidence="9">3.4.-.-</ecNumber>
    </recommendedName>
</protein>
<dbReference type="GO" id="GO:0006508">
    <property type="term" value="P:proteolysis"/>
    <property type="evidence" value="ECO:0007669"/>
    <property type="project" value="UniProtKB-KW"/>
</dbReference>
<comment type="similarity">
    <text evidence="8">Belongs to the peptidase M28 family. M28E subfamily.</text>
</comment>
<sequence>MKLHSTALTAALLASSAASALPMQSFFAPPSSGPSLSTLDIESATPFSRLTNRLLQPLSSLFEPRLVQTAHDAEPYWTNELGKHLLFYRGQSFMDLTDHPQLGLLSAQRLDAAKEPTFPEHVRFDKQLKPVFKGISDKGPRENLKAFTGFHTRYYKSETGKQSQKWLLSKVKETIGSHANITVREFEHAWGQNSIILHVPGRNASLSQSEGVTILGAHQDSTNFFPFFAAPGADDDGSGTVTIVEALRVLLEAGWHPETDVEWHWYSAEEGGLLGSQAVAASYEQEGRKVKAMLQQDMTAFVKAGTDEVVGIVSDFVSAPLAAFVTRLVKAYLDIPPVETKIGYAASDHASWSKIGAPSASAIEATYENSNLRRIHTTGDVFDIPEYSFRHLLQFVRLSTAFAVELGGWAQ</sequence>
<dbReference type="GeneID" id="19317508"/>
<dbReference type="GO" id="GO:0008235">
    <property type="term" value="F:metalloexopeptidase activity"/>
    <property type="evidence" value="ECO:0007669"/>
    <property type="project" value="InterPro"/>
</dbReference>
<dbReference type="GO" id="GO:0004177">
    <property type="term" value="F:aminopeptidase activity"/>
    <property type="evidence" value="ECO:0007669"/>
    <property type="project" value="UniProtKB-KW"/>
</dbReference>
<keyword evidence="6 9" id="KW-0378">Hydrolase</keyword>
<dbReference type="EMBL" id="KE361632">
    <property type="protein sequence ID" value="EPQ29110.1"/>
    <property type="molecule type" value="Genomic_DNA"/>
</dbReference>
<feature type="signal peptide" evidence="9">
    <location>
        <begin position="1"/>
        <end position="20"/>
    </location>
</feature>
<proteinExistence type="inferred from homology"/>
<keyword evidence="7 9" id="KW-0862">Zinc</keyword>
<dbReference type="EC" id="3.4.-.-" evidence="9"/>
<name>A0A061HAQ9_9BASI</name>
<dbReference type="Pfam" id="PF04389">
    <property type="entry name" value="Peptidase_M28"/>
    <property type="match status" value="1"/>
</dbReference>
<dbReference type="PANTHER" id="PTHR12147:SF56">
    <property type="entry name" value="AMINOPEPTIDASE YDR415C-RELATED"/>
    <property type="match status" value="1"/>
</dbReference>
<dbReference type="GO" id="GO:0046872">
    <property type="term" value="F:metal ion binding"/>
    <property type="evidence" value="ECO:0007669"/>
    <property type="project" value="UniProtKB-KW"/>
</dbReference>
<dbReference type="InterPro" id="IPR007484">
    <property type="entry name" value="Peptidase_M28"/>
</dbReference>
<evidence type="ECO:0000313" key="11">
    <source>
        <dbReference type="EMBL" id="EPQ29110.1"/>
    </source>
</evidence>
<evidence type="ECO:0000256" key="4">
    <source>
        <dbReference type="ARBA" id="ARBA00022723"/>
    </source>
</evidence>
<keyword evidence="4 9" id="KW-0479">Metal-binding</keyword>
<evidence type="ECO:0000256" key="1">
    <source>
        <dbReference type="ARBA" id="ARBA00001947"/>
    </source>
</evidence>
<evidence type="ECO:0000256" key="7">
    <source>
        <dbReference type="ARBA" id="ARBA00022833"/>
    </source>
</evidence>
<evidence type="ECO:0000259" key="10">
    <source>
        <dbReference type="Pfam" id="PF04389"/>
    </source>
</evidence>
<accession>A0A061HAQ9</accession>
<evidence type="ECO:0000256" key="2">
    <source>
        <dbReference type="ARBA" id="ARBA00022438"/>
    </source>
</evidence>
<gene>
    <name evidence="11" type="ORF">PFL1_03398</name>
</gene>
<dbReference type="Gene3D" id="3.40.630.10">
    <property type="entry name" value="Zn peptidases"/>
    <property type="match status" value="1"/>
</dbReference>
<evidence type="ECO:0000256" key="9">
    <source>
        <dbReference type="RuleBase" id="RU361240"/>
    </source>
</evidence>
<dbReference type="OrthoDB" id="2214at2759"/>
<comment type="cofactor">
    <cofactor evidence="1">
        <name>Zn(2+)</name>
        <dbReference type="ChEBI" id="CHEBI:29105"/>
    </cofactor>
</comment>
<evidence type="ECO:0000256" key="6">
    <source>
        <dbReference type="ARBA" id="ARBA00022801"/>
    </source>
</evidence>
<dbReference type="eggNOG" id="KOG2195">
    <property type="taxonomic scope" value="Eukaryota"/>
</dbReference>
<feature type="domain" description="Peptidase M28" evidence="10">
    <location>
        <begin position="204"/>
        <end position="388"/>
    </location>
</feature>
<dbReference type="AlphaFoldDB" id="A0A061HAQ9"/>
<keyword evidence="2" id="KW-0031">Aminopeptidase</keyword>
<keyword evidence="5 9" id="KW-0732">Signal</keyword>
<dbReference type="PANTHER" id="PTHR12147">
    <property type="entry name" value="METALLOPEPTIDASE M28 FAMILY MEMBER"/>
    <property type="match status" value="1"/>
</dbReference>
<reference evidence="11 12" key="1">
    <citation type="journal article" date="2013" name="Plant Cell">
        <title>The transition from a phytopathogenic smut ancestor to an anamorphic biocontrol agent deciphered by comparative whole-genome analysis.</title>
        <authorList>
            <person name="Lefebvre F."/>
            <person name="Joly D.L."/>
            <person name="Labbe C."/>
            <person name="Teichmann B."/>
            <person name="Linning R."/>
            <person name="Belzile F."/>
            <person name="Bakkeren G."/>
            <person name="Belanger R.R."/>
        </authorList>
    </citation>
    <scope>NUCLEOTIDE SEQUENCE [LARGE SCALE GENOMIC DNA]</scope>
    <source>
        <strain evidence="11 12">PF-1</strain>
    </source>
</reference>
<dbReference type="SUPFAM" id="SSF53187">
    <property type="entry name" value="Zn-dependent exopeptidases"/>
    <property type="match status" value="1"/>
</dbReference>
<keyword evidence="3 9" id="KW-0645">Protease</keyword>
<evidence type="ECO:0000313" key="12">
    <source>
        <dbReference type="Proteomes" id="UP000053664"/>
    </source>
</evidence>
<feature type="chain" id="PRO_5005102768" description="Peptide hydrolase" evidence="9">
    <location>
        <begin position="21"/>
        <end position="411"/>
    </location>
</feature>